<dbReference type="AlphaFoldDB" id="A0A2B4S1E5"/>
<dbReference type="OrthoDB" id="10517251at2759"/>
<gene>
    <name evidence="1" type="ORF">AWC38_SpisGene12586</name>
</gene>
<protein>
    <submittedName>
        <fullName evidence="1">Uncharacterized protein</fullName>
    </submittedName>
</protein>
<accession>A0A2B4S1E5</accession>
<dbReference type="EMBL" id="LSMT01000226">
    <property type="protein sequence ID" value="PFX22873.1"/>
    <property type="molecule type" value="Genomic_DNA"/>
</dbReference>
<evidence type="ECO:0000313" key="2">
    <source>
        <dbReference type="Proteomes" id="UP000225706"/>
    </source>
</evidence>
<dbReference type="Proteomes" id="UP000225706">
    <property type="component" value="Unassembled WGS sequence"/>
</dbReference>
<organism evidence="1 2">
    <name type="scientific">Stylophora pistillata</name>
    <name type="common">Smooth cauliflower coral</name>
    <dbReference type="NCBI Taxonomy" id="50429"/>
    <lineage>
        <taxon>Eukaryota</taxon>
        <taxon>Metazoa</taxon>
        <taxon>Cnidaria</taxon>
        <taxon>Anthozoa</taxon>
        <taxon>Hexacorallia</taxon>
        <taxon>Scleractinia</taxon>
        <taxon>Astrocoeniina</taxon>
        <taxon>Pocilloporidae</taxon>
        <taxon>Stylophora</taxon>
    </lineage>
</organism>
<keyword evidence="2" id="KW-1185">Reference proteome</keyword>
<proteinExistence type="predicted"/>
<reference evidence="2" key="1">
    <citation type="journal article" date="2017" name="bioRxiv">
        <title>Comparative analysis of the genomes of Stylophora pistillata and Acropora digitifera provides evidence for extensive differences between species of corals.</title>
        <authorList>
            <person name="Voolstra C.R."/>
            <person name="Li Y."/>
            <person name="Liew Y.J."/>
            <person name="Baumgarten S."/>
            <person name="Zoccola D."/>
            <person name="Flot J.-F."/>
            <person name="Tambutte S."/>
            <person name="Allemand D."/>
            <person name="Aranda M."/>
        </authorList>
    </citation>
    <scope>NUCLEOTIDE SEQUENCE [LARGE SCALE GENOMIC DNA]</scope>
</reference>
<sequence>MEVDELLADSFNYCSVNEKLTAALRRRCEEVAIVDDKELHREPRKLAEIFLTLKRRRIISATNVDFLKQVAEAGEDFHLKERINQFEKGKPWLPDRVLTGSMRSTKWFSWPVDVHYGSNALCQVLLSLMREGANVNERHKEALYIFCDGHFKPSIDFSRYVDNPFQLMETLVRKENISPRNLSLLKGFFSLETVRNPEAVAILECFEAISSIQELLARLCDLQSNSFGRNFGCDELFCRRWLKLCRSIQRLLRISFKGTNRLQHIKSFLRYFQEIEPGGSRLNKLLNHLIEKSCMADKEKQWQPILKLLVVSTESCRLAKSPLFETADESKLIGFFSLETVRNPEAVAILECFEAISSIQELLARLCDLQSNSFGRNFGCDELFCRRWLKLCRSIQRVLRIRFKGTNRLQHIKSFLRYFQEIEPGGSRLNKLLNHLIEESCMADKEKQWQPILKLLVVSTESCRLAKSPLFETADESKLIGSSPVGPKILRQMDEFYTFLQEKEAAITSGAFHTRTEETQEMETVLQNYIQGKDQDEYDDIEMLNIFFKGIVPFH</sequence>
<evidence type="ECO:0000313" key="1">
    <source>
        <dbReference type="EMBL" id="PFX22873.1"/>
    </source>
</evidence>
<name>A0A2B4S1E5_STYPI</name>
<comment type="caution">
    <text evidence="1">The sequence shown here is derived from an EMBL/GenBank/DDBJ whole genome shotgun (WGS) entry which is preliminary data.</text>
</comment>